<keyword evidence="6" id="KW-0472">Membrane</keyword>
<protein>
    <submittedName>
        <fullName evidence="8">Uncharacterized protein</fullName>
    </submittedName>
</protein>
<dbReference type="GO" id="GO:0071555">
    <property type="term" value="P:cell wall organization"/>
    <property type="evidence" value="ECO:0007669"/>
    <property type="project" value="UniProtKB-KW"/>
</dbReference>
<dbReference type="GO" id="GO:0016760">
    <property type="term" value="F:cellulose synthase (UDP-forming) activity"/>
    <property type="evidence" value="ECO:0007669"/>
    <property type="project" value="InterPro"/>
</dbReference>
<evidence type="ECO:0000256" key="5">
    <source>
        <dbReference type="ARBA" id="ARBA00022989"/>
    </source>
</evidence>
<evidence type="ECO:0000256" key="6">
    <source>
        <dbReference type="ARBA" id="ARBA00023136"/>
    </source>
</evidence>
<keyword evidence="5" id="KW-1133">Transmembrane helix</keyword>
<evidence type="ECO:0000256" key="2">
    <source>
        <dbReference type="ARBA" id="ARBA00022676"/>
    </source>
</evidence>
<keyword evidence="7" id="KW-0961">Cell wall biogenesis/degradation</keyword>
<keyword evidence="3" id="KW-0808">Transferase</keyword>
<comment type="subcellular location">
    <subcellularLocation>
        <location evidence="1">Endomembrane system</location>
    </subcellularLocation>
</comment>
<name>A0A7J7HBF5_CAMSI</name>
<dbReference type="Pfam" id="PF03552">
    <property type="entry name" value="Cellulose_synt"/>
    <property type="match status" value="1"/>
</dbReference>
<sequence length="239" mass="27231">MLFAPFNPYIESRVVLGRFGAVFFYWAVAHPLWEHHFQVQMPLDKRWNDRYGLMSETVLNERNSRDSRTLLWRNMMRKVIYGLSLDDNEITRKLSNEALLKTFERSMEFTKSAAKILSGMKTSSISPNNISSCIEAAYQVASRGYEYGTSWGKEVGWIYGSTTEDVLTGLTIHGRGWRSAYCSPDPPAFLGCATPTSSKYANIWPTCGLYCGAYDPFQSYFMLFCQPIVSSPTHISCPR</sequence>
<dbReference type="InterPro" id="IPR005150">
    <property type="entry name" value="Cellulose_synth"/>
</dbReference>
<dbReference type="PANTHER" id="PTHR13301">
    <property type="entry name" value="X-BOX TRANSCRIPTION FACTOR-RELATED"/>
    <property type="match status" value="1"/>
</dbReference>
<dbReference type="EMBL" id="JACBKZ010000005">
    <property type="protein sequence ID" value="KAF5950079.1"/>
    <property type="molecule type" value="Genomic_DNA"/>
</dbReference>
<dbReference type="GO" id="GO:0030244">
    <property type="term" value="P:cellulose biosynthetic process"/>
    <property type="evidence" value="ECO:0007669"/>
    <property type="project" value="InterPro"/>
</dbReference>
<organism evidence="8 9">
    <name type="scientific">Camellia sinensis</name>
    <name type="common">Tea plant</name>
    <name type="synonym">Thea sinensis</name>
    <dbReference type="NCBI Taxonomy" id="4442"/>
    <lineage>
        <taxon>Eukaryota</taxon>
        <taxon>Viridiplantae</taxon>
        <taxon>Streptophyta</taxon>
        <taxon>Embryophyta</taxon>
        <taxon>Tracheophyta</taxon>
        <taxon>Spermatophyta</taxon>
        <taxon>Magnoliopsida</taxon>
        <taxon>eudicotyledons</taxon>
        <taxon>Gunneridae</taxon>
        <taxon>Pentapetalae</taxon>
        <taxon>asterids</taxon>
        <taxon>Ericales</taxon>
        <taxon>Theaceae</taxon>
        <taxon>Camellia</taxon>
    </lineage>
</organism>
<evidence type="ECO:0000256" key="4">
    <source>
        <dbReference type="ARBA" id="ARBA00022692"/>
    </source>
</evidence>
<evidence type="ECO:0000256" key="1">
    <source>
        <dbReference type="ARBA" id="ARBA00004308"/>
    </source>
</evidence>
<dbReference type="GO" id="GO:0012505">
    <property type="term" value="C:endomembrane system"/>
    <property type="evidence" value="ECO:0007669"/>
    <property type="project" value="UniProtKB-SubCell"/>
</dbReference>
<dbReference type="AlphaFoldDB" id="A0A7J7HBF5"/>
<keyword evidence="4" id="KW-0812">Transmembrane</keyword>
<evidence type="ECO:0000313" key="9">
    <source>
        <dbReference type="Proteomes" id="UP000593564"/>
    </source>
</evidence>
<reference evidence="9" key="1">
    <citation type="journal article" date="2020" name="Nat. Commun.">
        <title>Genome assembly of wild tea tree DASZ reveals pedigree and selection history of tea varieties.</title>
        <authorList>
            <person name="Zhang W."/>
            <person name="Zhang Y."/>
            <person name="Qiu H."/>
            <person name="Guo Y."/>
            <person name="Wan H."/>
            <person name="Zhang X."/>
            <person name="Scossa F."/>
            <person name="Alseekh S."/>
            <person name="Zhang Q."/>
            <person name="Wang P."/>
            <person name="Xu L."/>
            <person name="Schmidt M.H."/>
            <person name="Jia X."/>
            <person name="Li D."/>
            <person name="Zhu A."/>
            <person name="Guo F."/>
            <person name="Chen W."/>
            <person name="Ni D."/>
            <person name="Usadel B."/>
            <person name="Fernie A.R."/>
            <person name="Wen W."/>
        </authorList>
    </citation>
    <scope>NUCLEOTIDE SEQUENCE [LARGE SCALE GENOMIC DNA]</scope>
    <source>
        <strain evidence="9">cv. G240</strain>
    </source>
</reference>
<comment type="caution">
    <text evidence="8">The sequence shown here is derived from an EMBL/GenBank/DDBJ whole genome shotgun (WGS) entry which is preliminary data.</text>
</comment>
<accession>A0A7J7HBF5</accession>
<evidence type="ECO:0000256" key="3">
    <source>
        <dbReference type="ARBA" id="ARBA00022679"/>
    </source>
</evidence>
<gene>
    <name evidence="8" type="ORF">HYC85_012072</name>
</gene>
<evidence type="ECO:0000256" key="7">
    <source>
        <dbReference type="ARBA" id="ARBA00023316"/>
    </source>
</evidence>
<dbReference type="GO" id="GO:0016020">
    <property type="term" value="C:membrane"/>
    <property type="evidence" value="ECO:0007669"/>
    <property type="project" value="InterPro"/>
</dbReference>
<proteinExistence type="predicted"/>
<keyword evidence="9" id="KW-1185">Reference proteome</keyword>
<evidence type="ECO:0000313" key="8">
    <source>
        <dbReference type="EMBL" id="KAF5950079.1"/>
    </source>
</evidence>
<keyword evidence="2" id="KW-0328">Glycosyltransferase</keyword>
<reference evidence="8 9" key="2">
    <citation type="submission" date="2020-07" db="EMBL/GenBank/DDBJ databases">
        <title>Genome assembly of wild tea tree DASZ reveals pedigree and selection history of tea varieties.</title>
        <authorList>
            <person name="Zhang W."/>
        </authorList>
    </citation>
    <scope>NUCLEOTIDE SEQUENCE [LARGE SCALE GENOMIC DNA]</scope>
    <source>
        <strain evidence="9">cv. G240</strain>
        <tissue evidence="8">Leaf</tissue>
    </source>
</reference>
<dbReference type="Proteomes" id="UP000593564">
    <property type="component" value="Unassembled WGS sequence"/>
</dbReference>